<dbReference type="InterPro" id="IPR013325">
    <property type="entry name" value="RNA_pol_sigma_r2"/>
</dbReference>
<dbReference type="GO" id="GO:0006352">
    <property type="term" value="P:DNA-templated transcription initiation"/>
    <property type="evidence" value="ECO:0007669"/>
    <property type="project" value="InterPro"/>
</dbReference>
<dbReference type="PANTHER" id="PTHR43133">
    <property type="entry name" value="RNA POLYMERASE ECF-TYPE SIGMA FACTO"/>
    <property type="match status" value="1"/>
</dbReference>
<dbReference type="InterPro" id="IPR013249">
    <property type="entry name" value="RNA_pol_sigma70_r4_t2"/>
</dbReference>
<dbReference type="InterPro" id="IPR039425">
    <property type="entry name" value="RNA_pol_sigma-70-like"/>
</dbReference>
<evidence type="ECO:0000256" key="3">
    <source>
        <dbReference type="ARBA" id="ARBA00023082"/>
    </source>
</evidence>
<dbReference type="Pfam" id="PF04542">
    <property type="entry name" value="Sigma70_r2"/>
    <property type="match status" value="1"/>
</dbReference>
<reference evidence="7" key="1">
    <citation type="submission" date="2020-05" db="EMBL/GenBank/DDBJ databases">
        <authorList>
            <person name="Chiriac C."/>
            <person name="Salcher M."/>
            <person name="Ghai R."/>
            <person name="Kavagutti S V."/>
        </authorList>
    </citation>
    <scope>NUCLEOTIDE SEQUENCE</scope>
</reference>
<dbReference type="GO" id="GO:0003677">
    <property type="term" value="F:DNA binding"/>
    <property type="evidence" value="ECO:0007669"/>
    <property type="project" value="InterPro"/>
</dbReference>
<dbReference type="InterPro" id="IPR007627">
    <property type="entry name" value="RNA_pol_sigma70_r2"/>
</dbReference>
<keyword evidence="2" id="KW-0805">Transcription regulation</keyword>
<gene>
    <name evidence="7" type="ORF">UFOPK2806_02343</name>
    <name evidence="8" type="ORF">UFOPK3417_01637</name>
</gene>
<evidence type="ECO:0000259" key="6">
    <source>
        <dbReference type="Pfam" id="PF08281"/>
    </source>
</evidence>
<dbReference type="EMBL" id="CAEZYY010000050">
    <property type="protein sequence ID" value="CAB4769537.1"/>
    <property type="molecule type" value="Genomic_DNA"/>
</dbReference>
<dbReference type="InterPro" id="IPR036388">
    <property type="entry name" value="WH-like_DNA-bd_sf"/>
</dbReference>
<feature type="domain" description="RNA polymerase sigma factor 70 region 4 type 2" evidence="6">
    <location>
        <begin position="117"/>
        <end position="165"/>
    </location>
</feature>
<organism evidence="7">
    <name type="scientific">freshwater metagenome</name>
    <dbReference type="NCBI Taxonomy" id="449393"/>
    <lineage>
        <taxon>unclassified sequences</taxon>
        <taxon>metagenomes</taxon>
        <taxon>ecological metagenomes</taxon>
    </lineage>
</organism>
<dbReference type="PANTHER" id="PTHR43133:SF61">
    <property type="entry name" value="ECF RNA POLYMERASE SIGMA FACTOR SIGC"/>
    <property type="match status" value="1"/>
</dbReference>
<comment type="similarity">
    <text evidence="1">Belongs to the sigma-70 factor family. ECF subfamily.</text>
</comment>
<accession>A0A6J6VGA3</accession>
<dbReference type="Gene3D" id="1.10.1740.10">
    <property type="match status" value="1"/>
</dbReference>
<evidence type="ECO:0000313" key="7">
    <source>
        <dbReference type="EMBL" id="CAB4769537.1"/>
    </source>
</evidence>
<dbReference type="EMBL" id="CAFBLR010000193">
    <property type="protein sequence ID" value="CAB4883765.1"/>
    <property type="molecule type" value="Genomic_DNA"/>
</dbReference>
<dbReference type="NCBIfam" id="TIGR02937">
    <property type="entry name" value="sigma70-ECF"/>
    <property type="match status" value="1"/>
</dbReference>
<dbReference type="Gene3D" id="1.10.10.10">
    <property type="entry name" value="Winged helix-like DNA-binding domain superfamily/Winged helix DNA-binding domain"/>
    <property type="match status" value="1"/>
</dbReference>
<dbReference type="AlphaFoldDB" id="A0A6J6VGA3"/>
<evidence type="ECO:0000256" key="1">
    <source>
        <dbReference type="ARBA" id="ARBA00010641"/>
    </source>
</evidence>
<dbReference type="Pfam" id="PF08281">
    <property type="entry name" value="Sigma70_r4_2"/>
    <property type="match status" value="1"/>
</dbReference>
<proteinExistence type="inferred from homology"/>
<dbReference type="CDD" id="cd06171">
    <property type="entry name" value="Sigma70_r4"/>
    <property type="match status" value="1"/>
</dbReference>
<protein>
    <submittedName>
        <fullName evidence="7">Unannotated protein</fullName>
    </submittedName>
</protein>
<evidence type="ECO:0000259" key="5">
    <source>
        <dbReference type="Pfam" id="PF04542"/>
    </source>
</evidence>
<keyword evidence="3" id="KW-0731">Sigma factor</keyword>
<dbReference type="InterPro" id="IPR014284">
    <property type="entry name" value="RNA_pol_sigma-70_dom"/>
</dbReference>
<name>A0A6J6VGA3_9ZZZZ</name>
<sequence>MTVDGLTPLALAARGGDRNALAALLGALQPEVWRYCASMVGTGDADDVAQDAMIRVVSAIANYAGTAPARVWVLGVVRHTCLDWLRSAYRRRALMERLQRQPRDGHRTEHGWTETADLLAHLDTDRREAFVLTQLLGFSYEQAAETCGCEIGTIRSRVARARLDLLRAATGAGSSAVSEGREPE</sequence>
<dbReference type="InterPro" id="IPR013324">
    <property type="entry name" value="RNA_pol_sigma_r3/r4-like"/>
</dbReference>
<evidence type="ECO:0000256" key="4">
    <source>
        <dbReference type="ARBA" id="ARBA00023163"/>
    </source>
</evidence>
<dbReference type="SUPFAM" id="SSF88659">
    <property type="entry name" value="Sigma3 and sigma4 domains of RNA polymerase sigma factors"/>
    <property type="match status" value="1"/>
</dbReference>
<feature type="domain" description="RNA polymerase sigma-70 region 2" evidence="5">
    <location>
        <begin position="27"/>
        <end position="90"/>
    </location>
</feature>
<evidence type="ECO:0000256" key="2">
    <source>
        <dbReference type="ARBA" id="ARBA00023015"/>
    </source>
</evidence>
<evidence type="ECO:0000313" key="8">
    <source>
        <dbReference type="EMBL" id="CAB4883765.1"/>
    </source>
</evidence>
<keyword evidence="4" id="KW-0804">Transcription</keyword>
<dbReference type="GO" id="GO:0016987">
    <property type="term" value="F:sigma factor activity"/>
    <property type="evidence" value="ECO:0007669"/>
    <property type="project" value="UniProtKB-KW"/>
</dbReference>
<dbReference type="SUPFAM" id="SSF88946">
    <property type="entry name" value="Sigma2 domain of RNA polymerase sigma factors"/>
    <property type="match status" value="1"/>
</dbReference>